<dbReference type="Pfam" id="PF13561">
    <property type="entry name" value="adh_short_C2"/>
    <property type="match status" value="1"/>
</dbReference>
<dbReference type="PRINTS" id="PR00081">
    <property type="entry name" value="GDHRDH"/>
</dbReference>
<dbReference type="InterPro" id="IPR036291">
    <property type="entry name" value="NAD(P)-bd_dom_sf"/>
</dbReference>
<organism evidence="3 4">
    <name type="scientific">Streptomyces polychromogenes</name>
    <dbReference type="NCBI Taxonomy" id="67342"/>
    <lineage>
        <taxon>Bacteria</taxon>
        <taxon>Bacillati</taxon>
        <taxon>Actinomycetota</taxon>
        <taxon>Actinomycetes</taxon>
        <taxon>Kitasatosporales</taxon>
        <taxon>Streptomycetaceae</taxon>
        <taxon>Streptomyces</taxon>
    </lineage>
</organism>
<evidence type="ECO:0000256" key="2">
    <source>
        <dbReference type="ARBA" id="ARBA00023002"/>
    </source>
</evidence>
<dbReference type="Gene3D" id="3.40.50.720">
    <property type="entry name" value="NAD(P)-binding Rossmann-like Domain"/>
    <property type="match status" value="1"/>
</dbReference>
<name>A0ABN0VGA5_9ACTN</name>
<evidence type="ECO:0000313" key="4">
    <source>
        <dbReference type="Proteomes" id="UP001501867"/>
    </source>
</evidence>
<dbReference type="PROSITE" id="PS00061">
    <property type="entry name" value="ADH_SHORT"/>
    <property type="match status" value="1"/>
</dbReference>
<protein>
    <submittedName>
        <fullName evidence="3">A-factor type gamma-butyrolactone 6-reductase ScbB</fullName>
    </submittedName>
</protein>
<dbReference type="PANTHER" id="PTHR43639:SF1">
    <property type="entry name" value="SHORT-CHAIN DEHYDROGENASE_REDUCTASE FAMILY PROTEIN"/>
    <property type="match status" value="1"/>
</dbReference>
<comment type="similarity">
    <text evidence="1">Belongs to the short-chain dehydrogenases/reductases (SDR) family.</text>
</comment>
<evidence type="ECO:0000256" key="1">
    <source>
        <dbReference type="ARBA" id="ARBA00006484"/>
    </source>
</evidence>
<proteinExistence type="inferred from homology"/>
<keyword evidence="2" id="KW-0560">Oxidoreductase</keyword>
<dbReference type="Proteomes" id="UP001501867">
    <property type="component" value="Unassembled WGS sequence"/>
</dbReference>
<dbReference type="PRINTS" id="PR00080">
    <property type="entry name" value="SDRFAMILY"/>
</dbReference>
<dbReference type="EMBL" id="BAAABV010000018">
    <property type="protein sequence ID" value="GAA0298643.1"/>
    <property type="molecule type" value="Genomic_DNA"/>
</dbReference>
<evidence type="ECO:0000313" key="3">
    <source>
        <dbReference type="EMBL" id="GAA0298643.1"/>
    </source>
</evidence>
<dbReference type="PANTHER" id="PTHR43639">
    <property type="entry name" value="OXIDOREDUCTASE, SHORT-CHAIN DEHYDROGENASE/REDUCTASE FAMILY (AFU_ORTHOLOGUE AFUA_5G02870)"/>
    <property type="match status" value="1"/>
</dbReference>
<gene>
    <name evidence="3" type="primary">scbB</name>
    <name evidence="3" type="ORF">GCM10010302_41650</name>
</gene>
<reference evidence="3 4" key="1">
    <citation type="journal article" date="2019" name="Int. J. Syst. Evol. Microbiol.">
        <title>The Global Catalogue of Microorganisms (GCM) 10K type strain sequencing project: providing services to taxonomists for standard genome sequencing and annotation.</title>
        <authorList>
            <consortium name="The Broad Institute Genomics Platform"/>
            <consortium name="The Broad Institute Genome Sequencing Center for Infectious Disease"/>
            <person name="Wu L."/>
            <person name="Ma J."/>
        </authorList>
    </citation>
    <scope>NUCLEOTIDE SEQUENCE [LARGE SCALE GENOMIC DNA]</scope>
    <source>
        <strain evidence="3 4">JCM 4505</strain>
    </source>
</reference>
<dbReference type="InterPro" id="IPR020904">
    <property type="entry name" value="Sc_DH/Rdtase_CS"/>
</dbReference>
<accession>A0ABN0VGA5</accession>
<dbReference type="InterPro" id="IPR002347">
    <property type="entry name" value="SDR_fam"/>
</dbReference>
<keyword evidence="4" id="KW-1185">Reference proteome</keyword>
<sequence>MTGASRGIGRGIAERLAADGALVAVHYARNAEAAGAVVSSIRAAGGQAFPLCTELGVPGDTESLYTAFDAALVRRGIEPRLDVLVNNAAVSGSARIHEVTAELVDRIFSVNVKALLLLTREGLTRMPEGGRVINISSAITRMSYPESIVYSMSKGALNTLTLALAKELGPRGITVNAVAPGFTATDMNAKLRTTPEGLARLAGLSVFDRIGSPSDIAGAVAFLASPDALWVTGQLLDASGGMHL</sequence>
<comment type="caution">
    <text evidence="3">The sequence shown here is derived from an EMBL/GenBank/DDBJ whole genome shotgun (WGS) entry which is preliminary data.</text>
</comment>
<dbReference type="SUPFAM" id="SSF51735">
    <property type="entry name" value="NAD(P)-binding Rossmann-fold domains"/>
    <property type="match status" value="1"/>
</dbReference>